<keyword evidence="3" id="KW-1185">Reference proteome</keyword>
<feature type="compositionally biased region" description="Low complexity" evidence="1">
    <location>
        <begin position="50"/>
        <end position="64"/>
    </location>
</feature>
<evidence type="ECO:0000313" key="2">
    <source>
        <dbReference type="EMBL" id="BAQ94109.1"/>
    </source>
</evidence>
<dbReference type="EMBL" id="AP013541">
    <property type="protein sequence ID" value="BAQ94109.1"/>
    <property type="molecule type" value="Genomic_DNA"/>
</dbReference>
<organism evidence="2 3">
    <name type="scientific">uncultured phage_MedDCM-OCT-S42-C7</name>
    <dbReference type="NCBI Taxonomy" id="2741073"/>
    <lineage>
        <taxon>Viruses</taxon>
        <taxon>Duplodnaviria</taxon>
        <taxon>Heunggongvirae</taxon>
        <taxon>Uroviricota</taxon>
        <taxon>Caudoviricetes</taxon>
        <taxon>Autographivirales</taxon>
        <taxon>Sieqvirus</taxon>
        <taxon>Sieqvirus S42C7</taxon>
    </lineage>
</organism>
<dbReference type="GeneID" id="55412378"/>
<proteinExistence type="predicted"/>
<name>A0A6S4P8F4_9CAUD</name>
<evidence type="ECO:0000256" key="1">
    <source>
        <dbReference type="SAM" id="MobiDB-lite"/>
    </source>
</evidence>
<reference evidence="2 3" key="1">
    <citation type="journal article" date="2013" name="PLoS Genet.">
        <title>Expanding the Marine Virosphere Using Metagenomics.</title>
        <authorList>
            <person name="Mizuno C.M."/>
            <person name="Rodriguez-Valera F."/>
            <person name="Kimes N.E."/>
            <person name="Ghai R."/>
        </authorList>
    </citation>
    <scope>NUCLEOTIDE SEQUENCE [LARGE SCALE GENOMIC DNA]</scope>
    <source>
        <strain evidence="2">UvMED-CGR-C97-MedDCM-OCT-S42-C7</strain>
    </source>
</reference>
<dbReference type="KEGG" id="vg:55412378"/>
<protein>
    <submittedName>
        <fullName evidence="2">Uncharacterized protein</fullName>
    </submittedName>
</protein>
<dbReference type="Proteomes" id="UP000505269">
    <property type="component" value="Segment"/>
</dbReference>
<feature type="region of interest" description="Disordered" evidence="1">
    <location>
        <begin position="1"/>
        <end position="70"/>
    </location>
</feature>
<evidence type="ECO:0000313" key="3">
    <source>
        <dbReference type="Proteomes" id="UP000505269"/>
    </source>
</evidence>
<accession>A0A6S4P8F4</accession>
<dbReference type="RefSeq" id="YP_009777651.1">
    <property type="nucleotide sequence ID" value="NC_047701.1"/>
</dbReference>
<sequence length="70" mass="7503">MCISSTKQAPVVTRPDPNVKYVDGNTFDPKASPPEIDKTPVVSDTKKKSSVSQSSDVTTSQSSDLTIPTY</sequence>